<dbReference type="CDD" id="cd00789">
    <property type="entry name" value="KU_like"/>
    <property type="match status" value="1"/>
</dbReference>
<evidence type="ECO:0000256" key="2">
    <source>
        <dbReference type="ARBA" id="ARBA00023172"/>
    </source>
</evidence>
<dbReference type="PANTHER" id="PTHR41251:SF1">
    <property type="entry name" value="NON-HOMOLOGOUS END JOINING PROTEIN KU"/>
    <property type="match status" value="1"/>
</dbReference>
<accession>A0ABW1G0N0</accession>
<comment type="subunit">
    <text evidence="3">Homodimer. Interacts with LigD.</text>
</comment>
<evidence type="ECO:0000256" key="3">
    <source>
        <dbReference type="HAMAP-Rule" id="MF_01875"/>
    </source>
</evidence>
<keyword evidence="1 3" id="KW-0238">DNA-binding</keyword>
<dbReference type="InterPro" id="IPR016194">
    <property type="entry name" value="SPOC-like_C_dom_sf"/>
</dbReference>
<comment type="caution">
    <text evidence="6">The sequence shown here is derived from an EMBL/GenBank/DDBJ whole genome shotgun (WGS) entry which is preliminary data.</text>
</comment>
<dbReference type="NCBIfam" id="TIGR02772">
    <property type="entry name" value="Ku_bact"/>
    <property type="match status" value="1"/>
</dbReference>
<keyword evidence="3" id="KW-0234">DNA repair</keyword>
<evidence type="ECO:0000256" key="4">
    <source>
        <dbReference type="SAM" id="MobiDB-lite"/>
    </source>
</evidence>
<name>A0ABW1G0N0_9ACTN</name>
<dbReference type="SUPFAM" id="SSF100939">
    <property type="entry name" value="SPOC domain-like"/>
    <property type="match status" value="1"/>
</dbReference>
<sequence>MPQVTWKGNISFGLVSVPVQLYSATESHSGPVLHQVHEKDGSRVRLKRFCEAEDKEIPYGEISKGWQNPGDGSTVVLTDEDLSHLPVPSKRVIDVLGFVPAEQMDPLRWSTPYYVGLADKAPAKPYVLLREALRESGQVAVTKVTLRSRESLAVLRVQGDLMVLQTVLWPDEIREPGRIAPPDEQLRPQELKMARSLMDTLSEDFDPDALRDEYAQALQEVLEAKAEGVAPPEEPAEPGGGGQVIDLMEALRSSVKAAKASRGSRRKGEEGEPEAAAEQAESPEAVAPAAKKAPAKRAAAKKPAPAKKAAAKKTTAAKKSASRRAS</sequence>
<feature type="domain" description="Ku" evidence="5">
    <location>
        <begin position="54"/>
        <end position="184"/>
    </location>
</feature>
<feature type="compositionally biased region" description="Low complexity" evidence="4">
    <location>
        <begin position="274"/>
        <end position="292"/>
    </location>
</feature>
<dbReference type="Proteomes" id="UP001596174">
    <property type="component" value="Unassembled WGS sequence"/>
</dbReference>
<proteinExistence type="inferred from homology"/>
<reference evidence="7" key="1">
    <citation type="journal article" date="2019" name="Int. J. Syst. Evol. Microbiol.">
        <title>The Global Catalogue of Microorganisms (GCM) 10K type strain sequencing project: providing services to taxonomists for standard genome sequencing and annotation.</title>
        <authorList>
            <consortium name="The Broad Institute Genomics Platform"/>
            <consortium name="The Broad Institute Genome Sequencing Center for Infectious Disease"/>
            <person name="Wu L."/>
            <person name="Ma J."/>
        </authorList>
    </citation>
    <scope>NUCLEOTIDE SEQUENCE [LARGE SCALE GENOMIC DNA]</scope>
    <source>
        <strain evidence="7">JCM 4816</strain>
    </source>
</reference>
<dbReference type="InterPro" id="IPR009187">
    <property type="entry name" value="Prok_Ku"/>
</dbReference>
<dbReference type="PANTHER" id="PTHR41251">
    <property type="entry name" value="NON-HOMOLOGOUS END JOINING PROTEIN KU"/>
    <property type="match status" value="1"/>
</dbReference>
<comment type="function">
    <text evidence="3">With LigD forms a non-homologous end joining (NHEJ) DNA repair enzyme, which repairs dsDNA breaks with reduced fidelity. Binds linear dsDNA with 5'- and 3'- overhangs but not closed circular dsDNA nor ssDNA. Recruits and stimulates the ligase activity of LigD.</text>
</comment>
<organism evidence="6 7">
    <name type="scientific">Streptacidiphilus monticola</name>
    <dbReference type="NCBI Taxonomy" id="2161674"/>
    <lineage>
        <taxon>Bacteria</taxon>
        <taxon>Bacillati</taxon>
        <taxon>Actinomycetota</taxon>
        <taxon>Actinomycetes</taxon>
        <taxon>Kitasatosporales</taxon>
        <taxon>Streptomycetaceae</taxon>
        <taxon>Streptacidiphilus</taxon>
    </lineage>
</organism>
<feature type="region of interest" description="Disordered" evidence="4">
    <location>
        <begin position="253"/>
        <end position="326"/>
    </location>
</feature>
<gene>
    <name evidence="3" type="primary">ku</name>
    <name evidence="6" type="ORF">ACFP3V_07555</name>
</gene>
<dbReference type="SMART" id="SM00559">
    <property type="entry name" value="Ku78"/>
    <property type="match status" value="1"/>
</dbReference>
<dbReference type="InterPro" id="IPR006164">
    <property type="entry name" value="DNA_bd_Ku70/Ku80"/>
</dbReference>
<dbReference type="Gene3D" id="2.40.290.10">
    <property type="match status" value="1"/>
</dbReference>
<feature type="compositionally biased region" description="Low complexity" evidence="4">
    <location>
        <begin position="301"/>
        <end position="319"/>
    </location>
</feature>
<evidence type="ECO:0000313" key="6">
    <source>
        <dbReference type="EMBL" id="MFC5907072.1"/>
    </source>
</evidence>
<keyword evidence="7" id="KW-1185">Reference proteome</keyword>
<comment type="similarity">
    <text evidence="3">Belongs to the prokaryotic Ku family.</text>
</comment>
<dbReference type="Pfam" id="PF02735">
    <property type="entry name" value="Ku"/>
    <property type="match status" value="1"/>
</dbReference>
<evidence type="ECO:0000259" key="5">
    <source>
        <dbReference type="SMART" id="SM00559"/>
    </source>
</evidence>
<dbReference type="RefSeq" id="WP_380581114.1">
    <property type="nucleotide sequence ID" value="NZ_JBHSQJ010000023.1"/>
</dbReference>
<evidence type="ECO:0000313" key="7">
    <source>
        <dbReference type="Proteomes" id="UP001596174"/>
    </source>
</evidence>
<dbReference type="HAMAP" id="MF_01875">
    <property type="entry name" value="Prokaryotic_Ku"/>
    <property type="match status" value="1"/>
</dbReference>
<dbReference type="PIRSF" id="PIRSF006493">
    <property type="entry name" value="Prok_Ku"/>
    <property type="match status" value="1"/>
</dbReference>
<protein>
    <recommendedName>
        <fullName evidence="3">Non-homologous end joining protein Ku</fullName>
    </recommendedName>
</protein>
<dbReference type="EMBL" id="JBHSQJ010000023">
    <property type="protein sequence ID" value="MFC5907072.1"/>
    <property type="molecule type" value="Genomic_DNA"/>
</dbReference>
<keyword evidence="3" id="KW-0227">DNA damage</keyword>
<keyword evidence="2 3" id="KW-0233">DNA recombination</keyword>
<evidence type="ECO:0000256" key="1">
    <source>
        <dbReference type="ARBA" id="ARBA00023125"/>
    </source>
</evidence>